<gene>
    <name evidence="5" type="ORF">SAMN04490355_104634</name>
</gene>
<comment type="similarity">
    <text evidence="4">Belongs to the HepT RNase toxin family.</text>
</comment>
<dbReference type="Gene3D" id="1.20.120.580">
    <property type="entry name" value="bsu32300-like"/>
    <property type="match status" value="1"/>
</dbReference>
<dbReference type="EMBL" id="FOTS01000046">
    <property type="protein sequence ID" value="SFM14620.1"/>
    <property type="molecule type" value="Genomic_DNA"/>
</dbReference>
<dbReference type="RefSeq" id="WP_090941794.1">
    <property type="nucleotide sequence ID" value="NZ_FOTS01000046.1"/>
</dbReference>
<evidence type="ECO:0000256" key="1">
    <source>
        <dbReference type="ARBA" id="ARBA00022649"/>
    </source>
</evidence>
<sequence>MVKRDVLERKLYQIEKSLRKIQVYTSMNYDEFISHPVARDVVEYNLFIIINCMIDIVNHIVADEELGEIDVLSDGFRILSDHGYWTKPHAAIYIKMVAFRNMIAHQYIDVDANVVYMILQEKLKDVETFKQQVIDKI</sequence>
<evidence type="ECO:0000256" key="2">
    <source>
        <dbReference type="ARBA" id="ARBA00022722"/>
    </source>
</evidence>
<keyword evidence="1" id="KW-1277">Toxin-antitoxin system</keyword>
<organism evidence="5 6">
    <name type="scientific">Pelosinus propionicus DSM 13327</name>
    <dbReference type="NCBI Taxonomy" id="1123291"/>
    <lineage>
        <taxon>Bacteria</taxon>
        <taxon>Bacillati</taxon>
        <taxon>Bacillota</taxon>
        <taxon>Negativicutes</taxon>
        <taxon>Selenomonadales</taxon>
        <taxon>Sporomusaceae</taxon>
        <taxon>Pelosinus</taxon>
    </lineage>
</organism>
<evidence type="ECO:0000313" key="5">
    <source>
        <dbReference type="EMBL" id="SFM14620.1"/>
    </source>
</evidence>
<dbReference type="OrthoDB" id="9796612at2"/>
<keyword evidence="2" id="KW-0540">Nuclease</keyword>
<name>A0A1I4NH31_9FIRM</name>
<protein>
    <submittedName>
        <fullName evidence="5">Uncharacterized conserved protein YutE, UPF0331/DUF86 family</fullName>
    </submittedName>
</protein>
<dbReference type="AlphaFoldDB" id="A0A1I4NH31"/>
<dbReference type="InterPro" id="IPR008201">
    <property type="entry name" value="HepT-like"/>
</dbReference>
<dbReference type="Proteomes" id="UP000199520">
    <property type="component" value="Unassembled WGS sequence"/>
</dbReference>
<dbReference type="Pfam" id="PF01934">
    <property type="entry name" value="HepT-like"/>
    <property type="match status" value="1"/>
</dbReference>
<dbReference type="GO" id="GO:0016787">
    <property type="term" value="F:hydrolase activity"/>
    <property type="evidence" value="ECO:0007669"/>
    <property type="project" value="UniProtKB-KW"/>
</dbReference>
<dbReference type="GO" id="GO:0110001">
    <property type="term" value="C:toxin-antitoxin complex"/>
    <property type="evidence" value="ECO:0007669"/>
    <property type="project" value="InterPro"/>
</dbReference>
<proteinExistence type="inferred from homology"/>
<keyword evidence="3" id="KW-0378">Hydrolase</keyword>
<dbReference type="InterPro" id="IPR052379">
    <property type="entry name" value="Type_VII_TA_RNase"/>
</dbReference>
<reference evidence="6" key="1">
    <citation type="submission" date="2016-10" db="EMBL/GenBank/DDBJ databases">
        <authorList>
            <person name="Varghese N."/>
            <person name="Submissions S."/>
        </authorList>
    </citation>
    <scope>NUCLEOTIDE SEQUENCE [LARGE SCALE GENOMIC DNA]</scope>
    <source>
        <strain evidence="6">DSM 13327</strain>
    </source>
</reference>
<dbReference type="STRING" id="1123291.SAMN04490355_104634"/>
<dbReference type="InterPro" id="IPR037038">
    <property type="entry name" value="HepT-like_sf"/>
</dbReference>
<dbReference type="GO" id="GO:0004540">
    <property type="term" value="F:RNA nuclease activity"/>
    <property type="evidence" value="ECO:0007669"/>
    <property type="project" value="InterPro"/>
</dbReference>
<accession>A0A1I4NH31</accession>
<dbReference type="PANTHER" id="PTHR33397:SF5">
    <property type="entry name" value="RNASE YUTE-RELATED"/>
    <property type="match status" value="1"/>
</dbReference>
<dbReference type="NCBIfam" id="NF047751">
    <property type="entry name" value="HepT_toxin"/>
    <property type="match status" value="1"/>
</dbReference>
<evidence type="ECO:0000256" key="3">
    <source>
        <dbReference type="ARBA" id="ARBA00022801"/>
    </source>
</evidence>
<keyword evidence="6" id="KW-1185">Reference proteome</keyword>
<evidence type="ECO:0000256" key="4">
    <source>
        <dbReference type="ARBA" id="ARBA00024207"/>
    </source>
</evidence>
<dbReference type="PANTHER" id="PTHR33397">
    <property type="entry name" value="UPF0331 PROTEIN YUTE"/>
    <property type="match status" value="1"/>
</dbReference>
<evidence type="ECO:0000313" key="6">
    <source>
        <dbReference type="Proteomes" id="UP000199520"/>
    </source>
</evidence>